<protein>
    <submittedName>
        <fullName evidence="4">WD and tetratricopeptide repeats</fullName>
    </submittedName>
</protein>
<dbReference type="Proteomes" id="UP001307889">
    <property type="component" value="Chromosome 4"/>
</dbReference>
<dbReference type="InterPro" id="IPR036322">
    <property type="entry name" value="WD40_repeat_dom_sf"/>
</dbReference>
<dbReference type="InterPro" id="IPR015943">
    <property type="entry name" value="WD40/YVTN_repeat-like_dom_sf"/>
</dbReference>
<keyword evidence="1 3" id="KW-0853">WD repeat</keyword>
<evidence type="ECO:0000313" key="4">
    <source>
        <dbReference type="EMBL" id="BES93623.1"/>
    </source>
</evidence>
<dbReference type="InterPro" id="IPR045151">
    <property type="entry name" value="DCAF8"/>
</dbReference>
<evidence type="ECO:0000256" key="3">
    <source>
        <dbReference type="PROSITE-ProRule" id="PRU00221"/>
    </source>
</evidence>
<dbReference type="Pfam" id="PF13174">
    <property type="entry name" value="TPR_6"/>
    <property type="match status" value="1"/>
</dbReference>
<dbReference type="PANTHER" id="PTHR15574">
    <property type="entry name" value="WD REPEAT DOMAIN-CONTAINING FAMILY"/>
    <property type="match status" value="1"/>
</dbReference>
<proteinExistence type="predicted"/>
<dbReference type="PROSITE" id="PS50082">
    <property type="entry name" value="WD_REPEATS_2"/>
    <property type="match status" value="3"/>
</dbReference>
<accession>A0ABN7ANT6</accession>
<dbReference type="InterPro" id="IPR001680">
    <property type="entry name" value="WD40_rpt"/>
</dbReference>
<organism evidence="4 5">
    <name type="scientific">Nesidiocoris tenuis</name>
    <dbReference type="NCBI Taxonomy" id="355587"/>
    <lineage>
        <taxon>Eukaryota</taxon>
        <taxon>Metazoa</taxon>
        <taxon>Ecdysozoa</taxon>
        <taxon>Arthropoda</taxon>
        <taxon>Hexapoda</taxon>
        <taxon>Insecta</taxon>
        <taxon>Pterygota</taxon>
        <taxon>Neoptera</taxon>
        <taxon>Paraneoptera</taxon>
        <taxon>Hemiptera</taxon>
        <taxon>Heteroptera</taxon>
        <taxon>Panheteroptera</taxon>
        <taxon>Cimicomorpha</taxon>
        <taxon>Miridae</taxon>
        <taxon>Dicyphina</taxon>
        <taxon>Nesidiocoris</taxon>
    </lineage>
</organism>
<sequence>MPYEDPVLKYVLRREIDYKISSQLQKRLHVTTNLINRLGLEATLNGHTGCVNCLEWDTKGRILASASDDFQVIIWDPFLHKKLTTLHTGHHGNIFSVKFMPGTNENTIVTGAGDFELRVHNVLCKELTRVCVCHYGRIKRIAVAQDVPDIFWTASEDGVVRQFDLRVPHACALRNENNVLIDLKTYSGDYIEAKCLSVNPLRSELIAVGANDPYIRIYDRRMIKIIKAPSLNVMASTSEDNLPSGCVQYFVPGHVPSKQKCTDRELRDYSATYVTFGPNGTDLLVNLGSEQIYLYDIKTKAKSLLVKHTNDNQEVSPPLKNYCDIESFDKLNTNVESTKLRLPDHISLKKLSGNTLFEKGEYSGSIRVYNEAIGEFPKSSIMYSNRAAAYMKRKWWGDSYAALRDCITALEFDPSNVKAFFRIARCLYELTWYEEAQNCLNNFKKKFPNHAKSLACKALEGDISRSLRSNGWESEESSEKESVDYDGALVYVTNKESDWRENASDYKLRFYGHCNTTTDIKEANFFGSDGQFIVAGSDDGSIFIWDRKTTNNIRILKGDSSVVNCLQPHPSYCMLATSGIEHVVRIWSPMPEDGQSNEHEIKEKDEVAMANQRRILSDRPHVVLMNFGARLPEVVDAPYCRTS</sequence>
<feature type="repeat" description="WD" evidence="3">
    <location>
        <begin position="44"/>
        <end position="76"/>
    </location>
</feature>
<dbReference type="Pfam" id="PF00400">
    <property type="entry name" value="WD40"/>
    <property type="match status" value="3"/>
</dbReference>
<dbReference type="Gene3D" id="2.130.10.10">
    <property type="entry name" value="YVTN repeat-like/Quinoprotein amine dehydrogenase"/>
    <property type="match status" value="2"/>
</dbReference>
<dbReference type="EMBL" id="AP028912">
    <property type="protein sequence ID" value="BES93623.1"/>
    <property type="molecule type" value="Genomic_DNA"/>
</dbReference>
<dbReference type="PANTHER" id="PTHR15574:SF40">
    <property type="entry name" value="WD AND TETRATRICOPEPTIDE REPEATS PROTEIN 1"/>
    <property type="match status" value="1"/>
</dbReference>
<feature type="repeat" description="WD" evidence="3">
    <location>
        <begin position="526"/>
        <end position="555"/>
    </location>
</feature>
<feature type="repeat" description="WD" evidence="3">
    <location>
        <begin position="556"/>
        <end position="588"/>
    </location>
</feature>
<gene>
    <name evidence="4" type="ORF">NTJ_06432</name>
</gene>
<dbReference type="SUPFAM" id="SSF50978">
    <property type="entry name" value="WD40 repeat-like"/>
    <property type="match status" value="1"/>
</dbReference>
<dbReference type="SMART" id="SM00028">
    <property type="entry name" value="TPR"/>
    <property type="match status" value="3"/>
</dbReference>
<dbReference type="SUPFAM" id="SSF48452">
    <property type="entry name" value="TPR-like"/>
    <property type="match status" value="1"/>
</dbReference>
<dbReference type="InterPro" id="IPR019734">
    <property type="entry name" value="TPR_rpt"/>
</dbReference>
<dbReference type="InterPro" id="IPR011990">
    <property type="entry name" value="TPR-like_helical_dom_sf"/>
</dbReference>
<name>A0ABN7ANT6_9HEMI</name>
<keyword evidence="2" id="KW-0677">Repeat</keyword>
<reference evidence="4 5" key="1">
    <citation type="submission" date="2023-09" db="EMBL/GenBank/DDBJ databases">
        <title>Nesidiocoris tenuis whole genome shotgun sequence.</title>
        <authorList>
            <person name="Shibata T."/>
            <person name="Shimoda M."/>
            <person name="Kobayashi T."/>
            <person name="Uehara T."/>
        </authorList>
    </citation>
    <scope>NUCLEOTIDE SEQUENCE [LARGE SCALE GENOMIC DNA]</scope>
    <source>
        <strain evidence="4 5">Japan</strain>
    </source>
</reference>
<evidence type="ECO:0000256" key="1">
    <source>
        <dbReference type="ARBA" id="ARBA00022574"/>
    </source>
</evidence>
<dbReference type="PROSITE" id="PS50294">
    <property type="entry name" value="WD_REPEATS_REGION"/>
    <property type="match status" value="1"/>
</dbReference>
<dbReference type="Gene3D" id="1.25.40.10">
    <property type="entry name" value="Tetratricopeptide repeat domain"/>
    <property type="match status" value="1"/>
</dbReference>
<keyword evidence="5" id="KW-1185">Reference proteome</keyword>
<evidence type="ECO:0000313" key="5">
    <source>
        <dbReference type="Proteomes" id="UP001307889"/>
    </source>
</evidence>
<evidence type="ECO:0000256" key="2">
    <source>
        <dbReference type="ARBA" id="ARBA00022737"/>
    </source>
</evidence>
<dbReference type="SMART" id="SM00320">
    <property type="entry name" value="WD40"/>
    <property type="match status" value="6"/>
</dbReference>